<evidence type="ECO:0000259" key="1">
    <source>
        <dbReference type="Pfam" id="PF12728"/>
    </source>
</evidence>
<protein>
    <submittedName>
        <fullName evidence="2">Helix-turn-helix protein</fullName>
    </submittedName>
</protein>
<name>A0ABX5PTW2_9FLAO</name>
<dbReference type="InterPro" id="IPR009061">
    <property type="entry name" value="DNA-bd_dom_put_sf"/>
</dbReference>
<dbReference type="SUPFAM" id="SSF46955">
    <property type="entry name" value="Putative DNA-binding domain"/>
    <property type="match status" value="1"/>
</dbReference>
<comment type="caution">
    <text evidence="2">The sequence shown here is derived from an EMBL/GenBank/DDBJ whole genome shotgun (WGS) entry which is preliminary data.</text>
</comment>
<sequence length="92" mass="10525">MSKTIELSVSDPSALAAMDKINKRLESIENKLPKPLSKLITRKEVSDLLSVSVVTIIDWDKKEILKPLRIGNRVRYQLSDIEEVLKNSRYES</sequence>
<reference evidence="2 3" key="1">
    <citation type="submission" date="2018-06" db="EMBL/GenBank/DDBJ databases">
        <title>Genomic Encyclopedia of Archaeal and Bacterial Type Strains, Phase II (KMG-II): from individual species to whole genera.</title>
        <authorList>
            <person name="Goeker M."/>
        </authorList>
    </citation>
    <scope>NUCLEOTIDE SEQUENCE [LARGE SCALE GENOMIC DNA]</scope>
    <source>
        <strain evidence="2 3">DSM 17205</strain>
    </source>
</reference>
<dbReference type="RefSeq" id="WP_015362368.1">
    <property type="nucleotide sequence ID" value="NZ_QKZR01000008.1"/>
</dbReference>
<proteinExistence type="predicted"/>
<dbReference type="Gene3D" id="1.10.1660.10">
    <property type="match status" value="1"/>
</dbReference>
<evidence type="ECO:0000313" key="3">
    <source>
        <dbReference type="Proteomes" id="UP000248584"/>
    </source>
</evidence>
<dbReference type="EMBL" id="QKZR01000008">
    <property type="protein sequence ID" value="PZX36780.1"/>
    <property type="molecule type" value="Genomic_DNA"/>
</dbReference>
<feature type="domain" description="Helix-turn-helix" evidence="1">
    <location>
        <begin position="40"/>
        <end position="87"/>
    </location>
</feature>
<accession>A0ABX5PTW2</accession>
<gene>
    <name evidence="2" type="ORF">LX97_03242</name>
</gene>
<dbReference type="InterPro" id="IPR041657">
    <property type="entry name" value="HTH_17"/>
</dbReference>
<dbReference type="Pfam" id="PF12728">
    <property type="entry name" value="HTH_17"/>
    <property type="match status" value="1"/>
</dbReference>
<organism evidence="2 3">
    <name type="scientific">Nonlabens dokdonensis</name>
    <dbReference type="NCBI Taxonomy" id="328515"/>
    <lineage>
        <taxon>Bacteria</taxon>
        <taxon>Pseudomonadati</taxon>
        <taxon>Bacteroidota</taxon>
        <taxon>Flavobacteriia</taxon>
        <taxon>Flavobacteriales</taxon>
        <taxon>Flavobacteriaceae</taxon>
        <taxon>Nonlabens</taxon>
    </lineage>
</organism>
<keyword evidence="3" id="KW-1185">Reference proteome</keyword>
<dbReference type="Proteomes" id="UP000248584">
    <property type="component" value="Unassembled WGS sequence"/>
</dbReference>
<evidence type="ECO:0000313" key="2">
    <source>
        <dbReference type="EMBL" id="PZX36780.1"/>
    </source>
</evidence>